<reference evidence="10 11" key="1">
    <citation type="submission" date="2024-04" db="EMBL/GenBank/DDBJ databases">
        <title>Tritrichomonas musculus Genome.</title>
        <authorList>
            <person name="Alves-Ferreira E."/>
            <person name="Grigg M."/>
            <person name="Lorenzi H."/>
            <person name="Galac M."/>
        </authorList>
    </citation>
    <scope>NUCLEOTIDE SEQUENCE [LARGE SCALE GENOMIC DNA]</scope>
    <source>
        <strain evidence="10 11">EAF2021</strain>
    </source>
</reference>
<feature type="transmembrane region" description="Helical" evidence="9">
    <location>
        <begin position="923"/>
        <end position="943"/>
    </location>
</feature>
<evidence type="ECO:0000256" key="6">
    <source>
        <dbReference type="ARBA" id="ARBA00022833"/>
    </source>
</evidence>
<evidence type="ECO:0000256" key="3">
    <source>
        <dbReference type="ARBA" id="ARBA00022670"/>
    </source>
</evidence>
<organism evidence="10 11">
    <name type="scientific">Tritrichomonas musculus</name>
    <dbReference type="NCBI Taxonomy" id="1915356"/>
    <lineage>
        <taxon>Eukaryota</taxon>
        <taxon>Metamonada</taxon>
        <taxon>Parabasalia</taxon>
        <taxon>Tritrichomonadida</taxon>
        <taxon>Tritrichomonadidae</taxon>
        <taxon>Tritrichomonas</taxon>
    </lineage>
</organism>
<keyword evidence="4" id="KW-0479">Metal-binding</keyword>
<keyword evidence="9" id="KW-0812">Transmembrane</keyword>
<dbReference type="Gene3D" id="3.90.132.10">
    <property type="entry name" value="Leishmanolysin , domain 2"/>
    <property type="match status" value="1"/>
</dbReference>
<evidence type="ECO:0000256" key="7">
    <source>
        <dbReference type="ARBA" id="ARBA00023049"/>
    </source>
</evidence>
<proteinExistence type="inferred from homology"/>
<feature type="region of interest" description="Disordered" evidence="8">
    <location>
        <begin position="540"/>
        <end position="629"/>
    </location>
</feature>
<evidence type="ECO:0008006" key="12">
    <source>
        <dbReference type="Google" id="ProtNLM"/>
    </source>
</evidence>
<evidence type="ECO:0000313" key="11">
    <source>
        <dbReference type="Proteomes" id="UP001470230"/>
    </source>
</evidence>
<comment type="cofactor">
    <cofactor evidence="1">
        <name>Zn(2+)</name>
        <dbReference type="ChEBI" id="CHEBI:29105"/>
    </cofactor>
</comment>
<comment type="caution">
    <text evidence="10">The sequence shown here is derived from an EMBL/GenBank/DDBJ whole genome shotgun (WGS) entry which is preliminary data.</text>
</comment>
<keyword evidence="6" id="KW-0862">Zinc</keyword>
<dbReference type="SUPFAM" id="SSF51126">
    <property type="entry name" value="Pectin lyase-like"/>
    <property type="match status" value="1"/>
</dbReference>
<keyword evidence="9" id="KW-1133">Transmembrane helix</keyword>
<dbReference type="PANTHER" id="PTHR10942:SF0">
    <property type="entry name" value="LEISHMANOLYSIN-LIKE PEPTIDASE"/>
    <property type="match status" value="1"/>
</dbReference>
<name>A0ABR2KPI7_9EUKA</name>
<keyword evidence="5" id="KW-0378">Hydrolase</keyword>
<dbReference type="InterPro" id="IPR011050">
    <property type="entry name" value="Pectin_lyase_fold/virulence"/>
</dbReference>
<keyword evidence="9" id="KW-0472">Membrane</keyword>
<dbReference type="PANTHER" id="PTHR10942">
    <property type="entry name" value="LEISHMANOLYSIN-LIKE PEPTIDASE"/>
    <property type="match status" value="1"/>
</dbReference>
<keyword evidence="11" id="KW-1185">Reference proteome</keyword>
<comment type="similarity">
    <text evidence="2">Belongs to the peptidase M8 family.</text>
</comment>
<evidence type="ECO:0000313" key="10">
    <source>
        <dbReference type="EMBL" id="KAK8893020.1"/>
    </source>
</evidence>
<evidence type="ECO:0000256" key="1">
    <source>
        <dbReference type="ARBA" id="ARBA00001947"/>
    </source>
</evidence>
<dbReference type="SUPFAM" id="SSF55486">
    <property type="entry name" value="Metalloproteases ('zincins'), catalytic domain"/>
    <property type="match status" value="1"/>
</dbReference>
<dbReference type="Pfam" id="PF01457">
    <property type="entry name" value="Peptidase_M8"/>
    <property type="match status" value="1"/>
</dbReference>
<protein>
    <recommendedName>
        <fullName evidence="12">GP63-like</fullName>
    </recommendedName>
</protein>
<sequence length="959" mass="108117">MLFVLLAISISYETDLYHFCNHDEIQSQINVRMISLGKTKNKRSLSNERKPIRIHLDFRIDNDDRQCTEPGQQVIWGLKKYTCTEKDIFNETQKIALQKTMENVRDYLQGILLVDPVDEPFPIEPINWIYFNLTDAPSLVSDCDIYLSVFIRTYGEASTLASALHTIEDELTYRPLQGAVFVNSRYLPNEVQNEHSTNTQFFYTVIHEIFHALGVSSSSFPYYHPRDSNVPFENPLVVLNDTNTGKKHTFLVTPYAHKFAVMQWGVENFTINGVTVPSGIEIEDGGGQGTAESHPEGRIANQDLMVGVNIQGEVGPYLRLTPLTAAILLDTGNYDIVWSKVQPLVWGNKDSIDGNYIKDFVIGPPAYVFPQNYIYRPSNDPYFDSCGFTFKMIGGLNKFPISQNPAFNCSLDLWKNYSNTRAYCEAEKFFNPNGDDEIGGNWPYDFQIVHFPTQEICGVGNACISGMDECSPYKIAEDKKSFTITINGFDLECNKTNENKTINQVGNYIYRYGIKCPPVEQFIRTVKMMEEQQYLTGDPFVDEVQTPEQTPVETPTQTPTKTPTQTPEQTPAKTPTQTPEKTPTQTPVETPTQTPVETPTQTPVETPTSVPTKEPTSVPTKEPTSVPTKEPTAIPIIYNETNSENRERLKVNVTKENEKNVVVLIMQVTKFSNYVEKNEDGGAIYLHNCGIDIEKIEFESCQSESGGGGAIYIKNKLSLDNTVSLDNLQFNECKAVYGGAIYIYSSINENLITISKCIFTKNQVTKTDSKEDPFSGGSSIYINVKKSLMKRCKFIGGSHGSSVKITNLFDDDDYDKISELNEKVDENKISIIECDFEQNKELLSSIYYHGGKSDKIVEIKNCGFKGKLAKDSHYIDGFLASKDSPKLYVQSCKFDNNWKQMASKDLIIFSEVSTFKSLRSLNIVILCSLVAVFAFLLLIITIFKSKRKQSNICDENLIL</sequence>
<accession>A0ABR2KPI7</accession>
<feature type="compositionally biased region" description="Low complexity" evidence="8">
    <location>
        <begin position="543"/>
        <end position="629"/>
    </location>
</feature>
<evidence type="ECO:0000256" key="5">
    <source>
        <dbReference type="ARBA" id="ARBA00022801"/>
    </source>
</evidence>
<gene>
    <name evidence="10" type="ORF">M9Y10_030277</name>
</gene>
<evidence type="ECO:0000256" key="2">
    <source>
        <dbReference type="ARBA" id="ARBA00005860"/>
    </source>
</evidence>
<dbReference type="Proteomes" id="UP001470230">
    <property type="component" value="Unassembled WGS sequence"/>
</dbReference>
<dbReference type="InterPro" id="IPR001577">
    <property type="entry name" value="Peptidase_M8"/>
</dbReference>
<keyword evidence="7" id="KW-0482">Metalloprotease</keyword>
<evidence type="ECO:0000256" key="8">
    <source>
        <dbReference type="SAM" id="MobiDB-lite"/>
    </source>
</evidence>
<dbReference type="EMBL" id="JAPFFF010000004">
    <property type="protein sequence ID" value="KAK8893020.1"/>
    <property type="molecule type" value="Genomic_DNA"/>
</dbReference>
<evidence type="ECO:0000256" key="4">
    <source>
        <dbReference type="ARBA" id="ARBA00022723"/>
    </source>
</evidence>
<dbReference type="Gene3D" id="3.10.170.20">
    <property type="match status" value="1"/>
</dbReference>
<evidence type="ECO:0000256" key="9">
    <source>
        <dbReference type="SAM" id="Phobius"/>
    </source>
</evidence>
<keyword evidence="3" id="KW-0645">Protease</keyword>